<dbReference type="PANTHER" id="PTHR31973:SF189">
    <property type="entry name" value="TRANSPOSASE, MUDR, PLANT, MULE TRANSPOSASE DOMAIN PROTEIN-RELATED"/>
    <property type="match status" value="1"/>
</dbReference>
<dbReference type="AlphaFoldDB" id="A0AAE1MZ16"/>
<feature type="region of interest" description="Disordered" evidence="1">
    <location>
        <begin position="1"/>
        <end position="81"/>
    </location>
</feature>
<organism evidence="2 3">
    <name type="scientific">Acacia crassicarpa</name>
    <name type="common">northern wattle</name>
    <dbReference type="NCBI Taxonomy" id="499986"/>
    <lineage>
        <taxon>Eukaryota</taxon>
        <taxon>Viridiplantae</taxon>
        <taxon>Streptophyta</taxon>
        <taxon>Embryophyta</taxon>
        <taxon>Tracheophyta</taxon>
        <taxon>Spermatophyta</taxon>
        <taxon>Magnoliopsida</taxon>
        <taxon>eudicotyledons</taxon>
        <taxon>Gunneridae</taxon>
        <taxon>Pentapetalae</taxon>
        <taxon>rosids</taxon>
        <taxon>fabids</taxon>
        <taxon>Fabales</taxon>
        <taxon>Fabaceae</taxon>
        <taxon>Caesalpinioideae</taxon>
        <taxon>mimosoid clade</taxon>
        <taxon>Acacieae</taxon>
        <taxon>Acacia</taxon>
    </lineage>
</organism>
<reference evidence="2" key="1">
    <citation type="submission" date="2023-10" db="EMBL/GenBank/DDBJ databases">
        <title>Chromosome-level genome of the transformable northern wattle, Acacia crassicarpa.</title>
        <authorList>
            <person name="Massaro I."/>
            <person name="Sinha N.R."/>
            <person name="Poethig S."/>
            <person name="Leichty A.R."/>
        </authorList>
    </citation>
    <scope>NUCLEOTIDE SEQUENCE</scope>
    <source>
        <strain evidence="2">Acra3RX</strain>
        <tissue evidence="2">Leaf</tissue>
    </source>
</reference>
<evidence type="ECO:0008006" key="4">
    <source>
        <dbReference type="Google" id="ProtNLM"/>
    </source>
</evidence>
<gene>
    <name evidence="2" type="ORF">QN277_011740</name>
</gene>
<evidence type="ECO:0000313" key="2">
    <source>
        <dbReference type="EMBL" id="KAK4280065.1"/>
    </source>
</evidence>
<evidence type="ECO:0000313" key="3">
    <source>
        <dbReference type="Proteomes" id="UP001293593"/>
    </source>
</evidence>
<comment type="caution">
    <text evidence="2">The sequence shown here is derived from an EMBL/GenBank/DDBJ whole genome shotgun (WGS) entry which is preliminary data.</text>
</comment>
<sequence length="273" mass="30961">MALEGSSGRKGSREGRTDELSDRDVNRGDELFEELRHYNGDNPLIPSEGEDEGEGEDKEDSDANSDGDDEEDPDFDNGMPSFRLEETFANKKELVSAIDNYAVRVGVKLKIVRSEPSRVLIRCQTGYPFVLYASKDGPHPGLKIKSLLLEHSCSRVFKNPRASVKFLAEYFKYKLRDRPNYRVKDMKKDAEEELMVSVSLFKCKRARRLIVEGMEGSYIDEFNHLESYCNESKRSNPVFSRLYVCFNAAKQTGWKAGCRPIIGLDGTFLKGNA</sequence>
<dbReference type="EMBL" id="JAWXYG010000002">
    <property type="protein sequence ID" value="KAK4280065.1"/>
    <property type="molecule type" value="Genomic_DNA"/>
</dbReference>
<evidence type="ECO:0000256" key="1">
    <source>
        <dbReference type="SAM" id="MobiDB-lite"/>
    </source>
</evidence>
<feature type="compositionally biased region" description="Basic and acidic residues" evidence="1">
    <location>
        <begin position="11"/>
        <end position="39"/>
    </location>
</feature>
<dbReference type="PANTHER" id="PTHR31973">
    <property type="entry name" value="POLYPROTEIN, PUTATIVE-RELATED"/>
    <property type="match status" value="1"/>
</dbReference>
<name>A0AAE1MZ16_9FABA</name>
<keyword evidence="3" id="KW-1185">Reference proteome</keyword>
<feature type="compositionally biased region" description="Acidic residues" evidence="1">
    <location>
        <begin position="48"/>
        <end position="75"/>
    </location>
</feature>
<dbReference type="Proteomes" id="UP001293593">
    <property type="component" value="Unassembled WGS sequence"/>
</dbReference>
<accession>A0AAE1MZ16</accession>
<protein>
    <recommendedName>
        <fullName evidence="4">Transposase MuDR plant domain-containing protein</fullName>
    </recommendedName>
</protein>
<proteinExistence type="predicted"/>